<comment type="caution">
    <text evidence="2">The sequence shown here is derived from an EMBL/GenBank/DDBJ whole genome shotgun (WGS) entry which is preliminary data.</text>
</comment>
<feature type="region of interest" description="Disordered" evidence="1">
    <location>
        <begin position="1"/>
        <end position="55"/>
    </location>
</feature>
<dbReference type="GO" id="GO:0046600">
    <property type="term" value="P:negative regulation of centriole replication"/>
    <property type="evidence" value="ECO:0007669"/>
    <property type="project" value="InterPro"/>
</dbReference>
<dbReference type="GO" id="GO:0008017">
    <property type="term" value="F:microtubule binding"/>
    <property type="evidence" value="ECO:0007669"/>
    <property type="project" value="InterPro"/>
</dbReference>
<evidence type="ECO:0000313" key="3">
    <source>
        <dbReference type="Proteomes" id="UP000829720"/>
    </source>
</evidence>
<organism evidence="2 3">
    <name type="scientific">Albula goreensis</name>
    <dbReference type="NCBI Taxonomy" id="1534307"/>
    <lineage>
        <taxon>Eukaryota</taxon>
        <taxon>Metazoa</taxon>
        <taxon>Chordata</taxon>
        <taxon>Craniata</taxon>
        <taxon>Vertebrata</taxon>
        <taxon>Euteleostomi</taxon>
        <taxon>Actinopterygii</taxon>
        <taxon>Neopterygii</taxon>
        <taxon>Teleostei</taxon>
        <taxon>Albuliformes</taxon>
        <taxon>Albulidae</taxon>
        <taxon>Albula</taxon>
    </lineage>
</organism>
<dbReference type="EMBL" id="JAERUA010000025">
    <property type="protein sequence ID" value="KAI1882038.1"/>
    <property type="molecule type" value="Genomic_DNA"/>
</dbReference>
<keyword evidence="3" id="KW-1185">Reference proteome</keyword>
<dbReference type="InterPro" id="IPR029136">
    <property type="entry name" value="MDM1"/>
</dbReference>
<dbReference type="AlphaFoldDB" id="A0A8T3CH07"/>
<reference evidence="2" key="1">
    <citation type="submission" date="2021-01" db="EMBL/GenBank/DDBJ databases">
        <authorList>
            <person name="Zahm M."/>
            <person name="Roques C."/>
            <person name="Cabau C."/>
            <person name="Klopp C."/>
            <person name="Donnadieu C."/>
            <person name="Jouanno E."/>
            <person name="Lampietro C."/>
            <person name="Louis A."/>
            <person name="Herpin A."/>
            <person name="Echchiki A."/>
            <person name="Berthelot C."/>
            <person name="Parey E."/>
            <person name="Roest-Crollius H."/>
            <person name="Braasch I."/>
            <person name="Postlethwait J."/>
            <person name="Bobe J."/>
            <person name="Montfort J."/>
            <person name="Bouchez O."/>
            <person name="Begum T."/>
            <person name="Mejri S."/>
            <person name="Adams A."/>
            <person name="Chen W.-J."/>
            <person name="Guiguen Y."/>
        </authorList>
    </citation>
    <scope>NUCLEOTIDE SEQUENCE</scope>
    <source>
        <tissue evidence="2">Blood</tissue>
    </source>
</reference>
<dbReference type="Pfam" id="PF15501">
    <property type="entry name" value="MDM1"/>
    <property type="match status" value="1"/>
</dbReference>
<sequence>MRQAGLRSDQLGISREPQFLSKRGSPSMTPRCPSPFSGTVRSSRHGNSRPQTQAGLRLWRLQRGEQEMEKELKPHWLPGAPGPPGLCMQNPTVQQPQRGQNTSRTEYSML</sequence>
<dbReference type="Proteomes" id="UP000829720">
    <property type="component" value="Unassembled WGS sequence"/>
</dbReference>
<evidence type="ECO:0000256" key="1">
    <source>
        <dbReference type="SAM" id="MobiDB-lite"/>
    </source>
</evidence>
<accession>A0A8T3CH07</accession>
<evidence type="ECO:0000313" key="2">
    <source>
        <dbReference type="EMBL" id="KAI1882038.1"/>
    </source>
</evidence>
<name>A0A8T3CH07_9TELE</name>
<feature type="region of interest" description="Disordered" evidence="1">
    <location>
        <begin position="74"/>
        <end position="110"/>
    </location>
</feature>
<gene>
    <name evidence="2" type="ORF">AGOR_G00246580</name>
</gene>
<protein>
    <submittedName>
        <fullName evidence="2">Uncharacterized protein</fullName>
    </submittedName>
</protein>
<feature type="compositionally biased region" description="Polar residues" evidence="1">
    <location>
        <begin position="89"/>
        <end position="110"/>
    </location>
</feature>
<proteinExistence type="predicted"/>
<dbReference type="OrthoDB" id="9999940at2759"/>